<feature type="compositionally biased region" description="Basic residues" evidence="1">
    <location>
        <begin position="121"/>
        <end position="149"/>
    </location>
</feature>
<proteinExistence type="predicted"/>
<feature type="region of interest" description="Disordered" evidence="1">
    <location>
        <begin position="242"/>
        <end position="263"/>
    </location>
</feature>
<gene>
    <name evidence="2" type="ORF">Cvel_22735</name>
</gene>
<protein>
    <submittedName>
        <fullName evidence="2">Uncharacterized protein</fullName>
    </submittedName>
</protein>
<dbReference type="EMBL" id="CDMZ01001399">
    <property type="protein sequence ID" value="CEM31986.1"/>
    <property type="molecule type" value="Genomic_DNA"/>
</dbReference>
<feature type="compositionally biased region" description="Basic residues" evidence="1">
    <location>
        <begin position="165"/>
        <end position="174"/>
    </location>
</feature>
<accession>A0A0G4GP85</accession>
<feature type="compositionally biased region" description="Pro residues" evidence="1">
    <location>
        <begin position="200"/>
        <end position="210"/>
    </location>
</feature>
<organism evidence="2">
    <name type="scientific">Chromera velia CCMP2878</name>
    <dbReference type="NCBI Taxonomy" id="1169474"/>
    <lineage>
        <taxon>Eukaryota</taxon>
        <taxon>Sar</taxon>
        <taxon>Alveolata</taxon>
        <taxon>Colpodellida</taxon>
        <taxon>Chromeraceae</taxon>
        <taxon>Chromera</taxon>
    </lineage>
</organism>
<feature type="region of interest" description="Disordered" evidence="1">
    <location>
        <begin position="97"/>
        <end position="210"/>
    </location>
</feature>
<feature type="region of interest" description="Disordered" evidence="1">
    <location>
        <begin position="215"/>
        <end position="234"/>
    </location>
</feature>
<dbReference type="VEuPathDB" id="CryptoDB:Cvel_22735"/>
<sequence length="263" mass="28825">MEGGPLRDAYTVSRKHFGAAGKCSRGVSAGHVQGRAAPAAAKLGRHRRTVIHCGESGRGAARPFPCSAGRDLLFTVLTEPAVSVGAVTWGERMKMNRVESGGGGGQAAVSQALPVPPPQPCHRRVPPQQHWRRGKRGTKQKRERRKGWKKRNEKEKRTRKEKKEKEKKRKRKKMRDSPYDLVSPPPPLPIQDDDKAVASPGPPFLRFPLLPSPLPELAPAEDQDKAVTSPGPLFLHFPLPSSPLPELAPAEDEDEAAVPKYVL</sequence>
<feature type="compositionally biased region" description="Basic and acidic residues" evidence="1">
    <location>
        <begin position="150"/>
        <end position="164"/>
    </location>
</feature>
<evidence type="ECO:0000256" key="1">
    <source>
        <dbReference type="SAM" id="MobiDB-lite"/>
    </source>
</evidence>
<dbReference type="AlphaFoldDB" id="A0A0G4GP85"/>
<evidence type="ECO:0000313" key="2">
    <source>
        <dbReference type="EMBL" id="CEM31986.1"/>
    </source>
</evidence>
<name>A0A0G4GP85_9ALVE</name>
<reference evidence="2" key="1">
    <citation type="submission" date="2014-11" db="EMBL/GenBank/DDBJ databases">
        <authorList>
            <person name="Otto D Thomas"/>
            <person name="Naeem Raeece"/>
        </authorList>
    </citation>
    <scope>NUCLEOTIDE SEQUENCE</scope>
</reference>